<comment type="caution">
    <text evidence="1">The sequence shown here is derived from an EMBL/GenBank/DDBJ whole genome shotgun (WGS) entry which is preliminary data.</text>
</comment>
<organism evidence="1 2">
    <name type="scientific">Ktedonobacter racemifer DSM 44963</name>
    <dbReference type="NCBI Taxonomy" id="485913"/>
    <lineage>
        <taxon>Bacteria</taxon>
        <taxon>Bacillati</taxon>
        <taxon>Chloroflexota</taxon>
        <taxon>Ktedonobacteria</taxon>
        <taxon>Ktedonobacterales</taxon>
        <taxon>Ktedonobacteraceae</taxon>
        <taxon>Ktedonobacter</taxon>
    </lineage>
</organism>
<evidence type="ECO:0000313" key="2">
    <source>
        <dbReference type="Proteomes" id="UP000004508"/>
    </source>
</evidence>
<name>D6U0A9_KTERA</name>
<dbReference type="AlphaFoldDB" id="D6U0A9"/>
<dbReference type="Proteomes" id="UP000004508">
    <property type="component" value="Unassembled WGS sequence"/>
</dbReference>
<sequence length="115" mass="13478">MKLERPDIVTMLSQLERAYQLLADHYNAAQMDRERLTTVLLDLRWYAQRLGEERWEVAPRVGRWSFAENVWHITEQALEEAQQPTSASIVYFIDHGKEHVGQAAEIFALFEYGQV</sequence>
<protein>
    <submittedName>
        <fullName evidence="1">Uncharacterized protein</fullName>
    </submittedName>
</protein>
<proteinExistence type="predicted"/>
<gene>
    <name evidence="1" type="ORF">Krac_3040</name>
</gene>
<evidence type="ECO:0000313" key="1">
    <source>
        <dbReference type="EMBL" id="EFH82249.1"/>
    </source>
</evidence>
<dbReference type="SUPFAM" id="SSF109854">
    <property type="entry name" value="DinB/YfiT-like putative metalloenzymes"/>
    <property type="match status" value="1"/>
</dbReference>
<dbReference type="InterPro" id="IPR034660">
    <property type="entry name" value="DinB/YfiT-like"/>
</dbReference>
<keyword evidence="2" id="KW-1185">Reference proteome</keyword>
<reference evidence="1 2" key="1">
    <citation type="journal article" date="2011" name="Stand. Genomic Sci.">
        <title>Non-contiguous finished genome sequence and contextual data of the filamentous soil bacterium Ktedonobacter racemifer type strain (SOSP1-21).</title>
        <authorList>
            <person name="Chang Y.J."/>
            <person name="Land M."/>
            <person name="Hauser L."/>
            <person name="Chertkov O."/>
            <person name="Del Rio T.G."/>
            <person name="Nolan M."/>
            <person name="Copeland A."/>
            <person name="Tice H."/>
            <person name="Cheng J.F."/>
            <person name="Lucas S."/>
            <person name="Han C."/>
            <person name="Goodwin L."/>
            <person name="Pitluck S."/>
            <person name="Ivanova N."/>
            <person name="Ovchinikova G."/>
            <person name="Pati A."/>
            <person name="Chen A."/>
            <person name="Palaniappan K."/>
            <person name="Mavromatis K."/>
            <person name="Liolios K."/>
            <person name="Brettin T."/>
            <person name="Fiebig A."/>
            <person name="Rohde M."/>
            <person name="Abt B."/>
            <person name="Goker M."/>
            <person name="Detter J.C."/>
            <person name="Woyke T."/>
            <person name="Bristow J."/>
            <person name="Eisen J.A."/>
            <person name="Markowitz V."/>
            <person name="Hugenholtz P."/>
            <person name="Kyrpides N.C."/>
            <person name="Klenk H.P."/>
            <person name="Lapidus A."/>
        </authorList>
    </citation>
    <scope>NUCLEOTIDE SEQUENCE [LARGE SCALE GENOMIC DNA]</scope>
    <source>
        <strain evidence="2">DSM 44963</strain>
    </source>
</reference>
<dbReference type="RefSeq" id="WP_007920215.1">
    <property type="nucleotide sequence ID" value="NZ_ADVG01000004.1"/>
</dbReference>
<accession>D6U0A9</accession>
<dbReference type="InParanoid" id="D6U0A9"/>
<dbReference type="EMBL" id="ADVG01000004">
    <property type="protein sequence ID" value="EFH82249.1"/>
    <property type="molecule type" value="Genomic_DNA"/>
</dbReference>